<dbReference type="Proteomes" id="UP000476820">
    <property type="component" value="Unassembled WGS sequence"/>
</dbReference>
<dbReference type="AlphaFoldDB" id="A0A6M0V3P9"/>
<sequence length="233" mass="28669">MKINYGEKEIEFHIKYKKRKSVKISVKPDLEVEILAPLETKDEKIKEIVLKRASWILKQKDYFKKFLPRLTPRYYVSGETHRYLGRQYRLKVVAAEKNDVKLKGRFIYINTIQKYNRDYNKDLFYKWYRDHAEKKFEEFFEECYEKLRKYDIKKPTWSIRKMKSRWGSYNPINNHIILNIELIKVSSYGIKYVIMHELCHIKHPNHSKEFYRFMDVVIPDWKVRKEKLENTII</sequence>
<evidence type="ECO:0000313" key="3">
    <source>
        <dbReference type="Proteomes" id="UP000476820"/>
    </source>
</evidence>
<evidence type="ECO:0000313" key="2">
    <source>
        <dbReference type="EMBL" id="NFF87294.1"/>
    </source>
</evidence>
<dbReference type="PANTHER" id="PTHR30399">
    <property type="entry name" value="UNCHARACTERIZED PROTEIN YGJP"/>
    <property type="match status" value="1"/>
</dbReference>
<dbReference type="Gene3D" id="3.30.2010.10">
    <property type="entry name" value="Metalloproteases ('zincins'), catalytic domain"/>
    <property type="match status" value="1"/>
</dbReference>
<protein>
    <submittedName>
        <fullName evidence="2">M48 family metallopeptidase</fullName>
    </submittedName>
</protein>
<organism evidence="2 3">
    <name type="scientific">Clostridium botulinum</name>
    <dbReference type="NCBI Taxonomy" id="1491"/>
    <lineage>
        <taxon>Bacteria</taxon>
        <taxon>Bacillati</taxon>
        <taxon>Bacillota</taxon>
        <taxon>Clostridia</taxon>
        <taxon>Eubacteriales</taxon>
        <taxon>Clostridiaceae</taxon>
        <taxon>Clostridium</taxon>
    </lineage>
</organism>
<dbReference type="EMBL" id="SWOV01000009">
    <property type="protein sequence ID" value="NFF87294.1"/>
    <property type="molecule type" value="Genomic_DNA"/>
</dbReference>
<dbReference type="InterPro" id="IPR002725">
    <property type="entry name" value="YgjP-like_metallopeptidase"/>
</dbReference>
<reference evidence="2 3" key="1">
    <citation type="submission" date="2019-04" db="EMBL/GenBank/DDBJ databases">
        <title>Genome sequencing of Clostridium botulinum Groups I-IV and Clostridium butyricum.</title>
        <authorList>
            <person name="Brunt J."/>
            <person name="Van Vliet A.H.M."/>
            <person name="Stringer S.C."/>
            <person name="Carter A.T."/>
            <person name="Peck M.W."/>
        </authorList>
    </citation>
    <scope>NUCLEOTIDE SEQUENCE [LARGE SCALE GENOMIC DNA]</scope>
    <source>
        <strain evidence="2 3">1605</strain>
    </source>
</reference>
<dbReference type="Pfam" id="PF01863">
    <property type="entry name" value="YgjP-like"/>
    <property type="match status" value="1"/>
</dbReference>
<proteinExistence type="predicted"/>
<feature type="domain" description="YgjP-like metallopeptidase" evidence="1">
    <location>
        <begin position="20"/>
        <end position="230"/>
    </location>
</feature>
<comment type="caution">
    <text evidence="2">The sequence shown here is derived from an EMBL/GenBank/DDBJ whole genome shotgun (WGS) entry which is preliminary data.</text>
</comment>
<dbReference type="RefSeq" id="WP_061302222.1">
    <property type="nucleotide sequence ID" value="NZ_LFPA01000179.1"/>
</dbReference>
<dbReference type="CDD" id="cd07344">
    <property type="entry name" value="M48_yhfN_like"/>
    <property type="match status" value="1"/>
</dbReference>
<accession>A0A6M0V3P9</accession>
<dbReference type="PANTHER" id="PTHR30399:SF1">
    <property type="entry name" value="UTP PYROPHOSPHATASE"/>
    <property type="match status" value="1"/>
</dbReference>
<evidence type="ECO:0000259" key="1">
    <source>
        <dbReference type="Pfam" id="PF01863"/>
    </source>
</evidence>
<dbReference type="InterPro" id="IPR053136">
    <property type="entry name" value="UTP_pyrophosphatase-like"/>
</dbReference>
<gene>
    <name evidence="2" type="ORF">FC774_05325</name>
</gene>
<name>A0A6M0V3P9_CLOBO</name>